<sequence>MGALLLFAVLLGWPASLAATWTLARIYPPRRGLYVAVAQVQQERCGGLADQLDLAVAQAEAARTRITHAQDQQRAAEQARDALLAALQDLLARADTPEETTRDLNHLIDRYHPGGSL</sequence>
<evidence type="ECO:0000313" key="2">
    <source>
        <dbReference type="EMBL" id="MBA9006008.1"/>
    </source>
</evidence>
<dbReference type="AlphaFoldDB" id="A0A7W3N1U1"/>
<keyword evidence="1" id="KW-0175">Coiled coil</keyword>
<dbReference type="Proteomes" id="UP000539313">
    <property type="component" value="Unassembled WGS sequence"/>
</dbReference>
<protein>
    <submittedName>
        <fullName evidence="2">Multidrug efflux pump subunit AcrA (Membrane-fusion protein)</fullName>
    </submittedName>
</protein>
<reference evidence="2 3" key="1">
    <citation type="submission" date="2020-08" db="EMBL/GenBank/DDBJ databases">
        <title>Sequencing the genomes of 1000 actinobacteria strains.</title>
        <authorList>
            <person name="Klenk H.-P."/>
        </authorList>
    </citation>
    <scope>NUCLEOTIDE SEQUENCE [LARGE SCALE GENOMIC DNA]</scope>
    <source>
        <strain evidence="2 3">DSM 45823</strain>
    </source>
</reference>
<evidence type="ECO:0000256" key="1">
    <source>
        <dbReference type="SAM" id="Coils"/>
    </source>
</evidence>
<evidence type="ECO:0000313" key="3">
    <source>
        <dbReference type="Proteomes" id="UP000539313"/>
    </source>
</evidence>
<accession>A0A7W3N1U1</accession>
<gene>
    <name evidence="2" type="ORF">HNR21_004890</name>
</gene>
<comment type="caution">
    <text evidence="2">The sequence shown here is derived from an EMBL/GenBank/DDBJ whole genome shotgun (WGS) entry which is preliminary data.</text>
</comment>
<dbReference type="RefSeq" id="WP_182707053.1">
    <property type="nucleotide sequence ID" value="NZ_JACJII010000001.1"/>
</dbReference>
<name>A0A7W3N1U1_9ACTN</name>
<dbReference type="EMBL" id="JACJII010000001">
    <property type="protein sequence ID" value="MBA9006008.1"/>
    <property type="molecule type" value="Genomic_DNA"/>
</dbReference>
<organism evidence="2 3">
    <name type="scientific">Thermomonospora cellulosilytica</name>
    <dbReference type="NCBI Taxonomy" id="1411118"/>
    <lineage>
        <taxon>Bacteria</taxon>
        <taxon>Bacillati</taxon>
        <taxon>Actinomycetota</taxon>
        <taxon>Actinomycetes</taxon>
        <taxon>Streptosporangiales</taxon>
        <taxon>Thermomonosporaceae</taxon>
        <taxon>Thermomonospora</taxon>
    </lineage>
</organism>
<feature type="coiled-coil region" evidence="1">
    <location>
        <begin position="59"/>
        <end position="93"/>
    </location>
</feature>
<proteinExistence type="predicted"/>
<keyword evidence="3" id="KW-1185">Reference proteome</keyword>